<dbReference type="PANTHER" id="PTHR43312">
    <property type="entry name" value="D-THREO-ALDOSE 1-DEHYDROGENASE"/>
    <property type="match status" value="1"/>
</dbReference>
<dbReference type="Proteomes" id="UP001597362">
    <property type="component" value="Unassembled WGS sequence"/>
</dbReference>
<feature type="domain" description="NADP-dependent oxidoreductase" evidence="1">
    <location>
        <begin position="15"/>
        <end position="291"/>
    </location>
</feature>
<dbReference type="PANTHER" id="PTHR43312:SF1">
    <property type="entry name" value="NADP-DEPENDENT OXIDOREDUCTASE DOMAIN-CONTAINING PROTEIN"/>
    <property type="match status" value="1"/>
</dbReference>
<dbReference type="InterPro" id="IPR020471">
    <property type="entry name" value="AKR"/>
</dbReference>
<dbReference type="CDD" id="cd19086">
    <property type="entry name" value="AKR_AKR11C1"/>
    <property type="match status" value="1"/>
</dbReference>
<dbReference type="PRINTS" id="PR00069">
    <property type="entry name" value="ALDKETRDTASE"/>
</dbReference>
<dbReference type="RefSeq" id="WP_377774094.1">
    <property type="nucleotide sequence ID" value="NZ_JBHUHO010000035.1"/>
</dbReference>
<sequence length="301" mass="33469">MKMNRLGQSELMVSEIGLGCMSLGTEEVVATSIIQTAFDQGVTFFDTADLYDEGQNEEIVGKALKGHRHEVVIATKVGNRRIDGQAGWSWDPSKEYILSAVKKSMRRLGTDYIDLYQLHGGTIDDPMDETIAAFEQLKQEGWIREYGISSIRPNVIRHYADHSNIVSVMNAYSVVDRRAEEEVLPLLKEKQISVIARGPLASGVLATGRQPDKAVNGYEIEELNQLRQQLTSLIDEEGGRTLTQLAIRYSLSDETVATVIPGASSALQLLQNIKASTVILSDTEKQFIQQVSKANKYELHR</sequence>
<dbReference type="Pfam" id="PF00248">
    <property type="entry name" value="Aldo_ket_red"/>
    <property type="match status" value="1"/>
</dbReference>
<keyword evidence="3" id="KW-1185">Reference proteome</keyword>
<evidence type="ECO:0000313" key="2">
    <source>
        <dbReference type="EMBL" id="MFD2117177.1"/>
    </source>
</evidence>
<dbReference type="InterPro" id="IPR023210">
    <property type="entry name" value="NADP_OxRdtase_dom"/>
</dbReference>
<organism evidence="2 3">
    <name type="scientific">Paenibacillus yanchengensis</name>
    <dbReference type="NCBI Taxonomy" id="2035833"/>
    <lineage>
        <taxon>Bacteria</taxon>
        <taxon>Bacillati</taxon>
        <taxon>Bacillota</taxon>
        <taxon>Bacilli</taxon>
        <taxon>Bacillales</taxon>
        <taxon>Paenibacillaceae</taxon>
        <taxon>Paenibacillus</taxon>
    </lineage>
</organism>
<evidence type="ECO:0000313" key="3">
    <source>
        <dbReference type="Proteomes" id="UP001597362"/>
    </source>
</evidence>
<accession>A0ABW4YNM3</accession>
<gene>
    <name evidence="2" type="ORF">ACFSJH_15720</name>
</gene>
<dbReference type="Gene3D" id="3.20.20.100">
    <property type="entry name" value="NADP-dependent oxidoreductase domain"/>
    <property type="match status" value="1"/>
</dbReference>
<reference evidence="3" key="1">
    <citation type="journal article" date="2019" name="Int. J. Syst. Evol. Microbiol.">
        <title>The Global Catalogue of Microorganisms (GCM) 10K type strain sequencing project: providing services to taxonomists for standard genome sequencing and annotation.</title>
        <authorList>
            <consortium name="The Broad Institute Genomics Platform"/>
            <consortium name="The Broad Institute Genome Sequencing Center for Infectious Disease"/>
            <person name="Wu L."/>
            <person name="Ma J."/>
        </authorList>
    </citation>
    <scope>NUCLEOTIDE SEQUENCE [LARGE SCALE GENOMIC DNA]</scope>
    <source>
        <strain evidence="3">GH52</strain>
    </source>
</reference>
<name>A0ABW4YNM3_9BACL</name>
<proteinExistence type="predicted"/>
<dbReference type="SUPFAM" id="SSF51430">
    <property type="entry name" value="NAD(P)-linked oxidoreductase"/>
    <property type="match status" value="1"/>
</dbReference>
<protein>
    <submittedName>
        <fullName evidence="2">Aldo/keto reductase</fullName>
    </submittedName>
</protein>
<comment type="caution">
    <text evidence="2">The sequence shown here is derived from an EMBL/GenBank/DDBJ whole genome shotgun (WGS) entry which is preliminary data.</text>
</comment>
<dbReference type="InterPro" id="IPR036812">
    <property type="entry name" value="NAD(P)_OxRdtase_dom_sf"/>
</dbReference>
<evidence type="ECO:0000259" key="1">
    <source>
        <dbReference type="Pfam" id="PF00248"/>
    </source>
</evidence>
<dbReference type="InterPro" id="IPR053135">
    <property type="entry name" value="AKR2_Oxidoreductase"/>
</dbReference>
<dbReference type="EMBL" id="JBHUHO010000035">
    <property type="protein sequence ID" value="MFD2117177.1"/>
    <property type="molecule type" value="Genomic_DNA"/>
</dbReference>